<organism evidence="1 2">
    <name type="scientific">Ambispora leptoticha</name>
    <dbReference type="NCBI Taxonomy" id="144679"/>
    <lineage>
        <taxon>Eukaryota</taxon>
        <taxon>Fungi</taxon>
        <taxon>Fungi incertae sedis</taxon>
        <taxon>Mucoromycota</taxon>
        <taxon>Glomeromycotina</taxon>
        <taxon>Glomeromycetes</taxon>
        <taxon>Archaeosporales</taxon>
        <taxon>Ambisporaceae</taxon>
        <taxon>Ambispora</taxon>
    </lineage>
</organism>
<protein>
    <submittedName>
        <fullName evidence="1">2396_t:CDS:1</fullName>
    </submittedName>
</protein>
<dbReference type="EMBL" id="CAJVPS010011063">
    <property type="protein sequence ID" value="CAG8662559.1"/>
    <property type="molecule type" value="Genomic_DNA"/>
</dbReference>
<proteinExistence type="predicted"/>
<dbReference type="AlphaFoldDB" id="A0A9N9E3A3"/>
<dbReference type="OrthoDB" id="2379224at2759"/>
<evidence type="ECO:0000313" key="1">
    <source>
        <dbReference type="EMBL" id="CAG8662559.1"/>
    </source>
</evidence>
<reference evidence="1" key="1">
    <citation type="submission" date="2021-06" db="EMBL/GenBank/DDBJ databases">
        <authorList>
            <person name="Kallberg Y."/>
            <person name="Tangrot J."/>
            <person name="Rosling A."/>
        </authorList>
    </citation>
    <scope>NUCLEOTIDE SEQUENCE</scope>
    <source>
        <strain evidence="1">FL130A</strain>
    </source>
</reference>
<dbReference type="Proteomes" id="UP000789508">
    <property type="component" value="Unassembled WGS sequence"/>
</dbReference>
<accession>A0A9N9E3A3</accession>
<gene>
    <name evidence="1" type="ORF">ALEPTO_LOCUS10367</name>
</gene>
<keyword evidence="2" id="KW-1185">Reference proteome</keyword>
<comment type="caution">
    <text evidence="1">The sequence shown here is derived from an EMBL/GenBank/DDBJ whole genome shotgun (WGS) entry which is preliminary data.</text>
</comment>
<name>A0A9N9E3A3_9GLOM</name>
<sequence length="210" mass="24819">MPNDRRYHYALCIIDCISRYKDGQVLTRKLSSKIAMTFKDIYNDPNSLLNWPVILKVGQDTEMKDEVIILFESYRTRIEHTESEHYVSLAFVNLFHNQLECCLFKRIQIKELIIKHINKDWVKLFQPTIMDMNNEKTWLINMKPINAHLLKKVLLKSRPAPPENNLLLLDIMHHQANQLKMTVDGAWDSLGIEVKHDILYNIYPAKLQFL</sequence>
<evidence type="ECO:0000313" key="2">
    <source>
        <dbReference type="Proteomes" id="UP000789508"/>
    </source>
</evidence>